<protein>
    <recommendedName>
        <fullName evidence="2 5">peptidylprolyl isomerase</fullName>
        <ecNumber evidence="2 5">5.2.1.8</ecNumber>
    </recommendedName>
</protein>
<comment type="catalytic activity">
    <reaction evidence="1 5">
        <text>[protein]-peptidylproline (omega=180) = [protein]-peptidylproline (omega=0)</text>
        <dbReference type="Rhea" id="RHEA:16237"/>
        <dbReference type="Rhea" id="RHEA-COMP:10747"/>
        <dbReference type="Rhea" id="RHEA-COMP:10748"/>
        <dbReference type="ChEBI" id="CHEBI:83833"/>
        <dbReference type="ChEBI" id="CHEBI:83834"/>
        <dbReference type="EC" id="5.2.1.8"/>
    </reaction>
</comment>
<evidence type="ECO:0000256" key="1">
    <source>
        <dbReference type="ARBA" id="ARBA00000971"/>
    </source>
</evidence>
<sequence length="190" mass="20739">MAAARARATRLVRQVVRPSAAVSAALRAAPRRAEAELRLPRARGFATDAGGSDKQEAHWVETESGLKWRDVVVGDGPETVPGEFVKVRYRGALADGTVFDENLDSGRPLHYRHDRGFVVWGFDEGVCGMRAGGERQLVIPPHLGYGFKRVGPIPPNSELHFTIRVENVAEGAEPVQAGWLDGFRRLFGSA</sequence>
<dbReference type="EMBL" id="VLTN01000004">
    <property type="protein sequence ID" value="KAA0156450.1"/>
    <property type="molecule type" value="Genomic_DNA"/>
</dbReference>
<keyword evidence="3 5" id="KW-0697">Rotamase</keyword>
<evidence type="ECO:0000256" key="2">
    <source>
        <dbReference type="ARBA" id="ARBA00013194"/>
    </source>
</evidence>
<organism evidence="7 8">
    <name type="scientific">Cafeteria roenbergensis</name>
    <name type="common">Marine flagellate</name>
    <dbReference type="NCBI Taxonomy" id="33653"/>
    <lineage>
        <taxon>Eukaryota</taxon>
        <taxon>Sar</taxon>
        <taxon>Stramenopiles</taxon>
        <taxon>Bigyra</taxon>
        <taxon>Opalozoa</taxon>
        <taxon>Bicosoecida</taxon>
        <taxon>Cafeteriaceae</taxon>
        <taxon>Cafeteria</taxon>
    </lineage>
</organism>
<dbReference type="AlphaFoldDB" id="A0A5A8CW77"/>
<evidence type="ECO:0000256" key="3">
    <source>
        <dbReference type="ARBA" id="ARBA00023110"/>
    </source>
</evidence>
<feature type="domain" description="PPIase FKBP-type" evidence="6">
    <location>
        <begin position="82"/>
        <end position="169"/>
    </location>
</feature>
<dbReference type="OMA" id="RIDGCAQ"/>
<keyword evidence="4 5" id="KW-0413">Isomerase</keyword>
<proteinExistence type="predicted"/>
<dbReference type="InterPro" id="IPR001179">
    <property type="entry name" value="PPIase_FKBP_dom"/>
</dbReference>
<reference evidence="7 8" key="1">
    <citation type="submission" date="2019-07" db="EMBL/GenBank/DDBJ databases">
        <title>Genomes of Cafeteria roenbergensis.</title>
        <authorList>
            <person name="Fischer M.G."/>
            <person name="Hackl T."/>
            <person name="Roman M."/>
        </authorList>
    </citation>
    <scope>NUCLEOTIDE SEQUENCE [LARGE SCALE GENOMIC DNA]</scope>
    <source>
        <strain evidence="7 8">BVI</strain>
    </source>
</reference>
<dbReference type="Pfam" id="PF00254">
    <property type="entry name" value="FKBP_C"/>
    <property type="match status" value="1"/>
</dbReference>
<name>A0A5A8CW77_CAFRO</name>
<gene>
    <name evidence="7" type="ORF">FNF29_01241</name>
</gene>
<keyword evidence="8" id="KW-1185">Reference proteome</keyword>
<dbReference type="InterPro" id="IPR046357">
    <property type="entry name" value="PPIase_dom_sf"/>
</dbReference>
<dbReference type="Gene3D" id="3.10.50.40">
    <property type="match status" value="1"/>
</dbReference>
<dbReference type="EC" id="5.2.1.8" evidence="2 5"/>
<evidence type="ECO:0000313" key="7">
    <source>
        <dbReference type="EMBL" id="KAA0156450.1"/>
    </source>
</evidence>
<dbReference type="GO" id="GO:0003755">
    <property type="term" value="F:peptidyl-prolyl cis-trans isomerase activity"/>
    <property type="evidence" value="ECO:0007669"/>
    <property type="project" value="UniProtKB-KW"/>
</dbReference>
<accession>A0A5A8CW77</accession>
<evidence type="ECO:0000259" key="6">
    <source>
        <dbReference type="PROSITE" id="PS50059"/>
    </source>
</evidence>
<comment type="caution">
    <text evidence="7">The sequence shown here is derived from an EMBL/GenBank/DDBJ whole genome shotgun (WGS) entry which is preliminary data.</text>
</comment>
<dbReference type="PROSITE" id="PS50059">
    <property type="entry name" value="FKBP_PPIASE"/>
    <property type="match status" value="1"/>
</dbReference>
<dbReference type="PANTHER" id="PTHR43811">
    <property type="entry name" value="FKBP-TYPE PEPTIDYL-PROLYL CIS-TRANS ISOMERASE FKPA"/>
    <property type="match status" value="1"/>
</dbReference>
<dbReference type="SUPFAM" id="SSF54534">
    <property type="entry name" value="FKBP-like"/>
    <property type="match status" value="1"/>
</dbReference>
<evidence type="ECO:0000256" key="4">
    <source>
        <dbReference type="ARBA" id="ARBA00023235"/>
    </source>
</evidence>
<evidence type="ECO:0000313" key="8">
    <source>
        <dbReference type="Proteomes" id="UP000323011"/>
    </source>
</evidence>
<dbReference type="Proteomes" id="UP000323011">
    <property type="component" value="Unassembled WGS sequence"/>
</dbReference>
<dbReference type="PANTHER" id="PTHR43811:SF19">
    <property type="entry name" value="39 KDA FK506-BINDING NUCLEAR PROTEIN"/>
    <property type="match status" value="1"/>
</dbReference>
<evidence type="ECO:0000256" key="5">
    <source>
        <dbReference type="PROSITE-ProRule" id="PRU00277"/>
    </source>
</evidence>